<organism evidence="11 12">
    <name type="scientific">Orchesella dallaii</name>
    <dbReference type="NCBI Taxonomy" id="48710"/>
    <lineage>
        <taxon>Eukaryota</taxon>
        <taxon>Metazoa</taxon>
        <taxon>Ecdysozoa</taxon>
        <taxon>Arthropoda</taxon>
        <taxon>Hexapoda</taxon>
        <taxon>Collembola</taxon>
        <taxon>Entomobryomorpha</taxon>
        <taxon>Entomobryoidea</taxon>
        <taxon>Orchesellidae</taxon>
        <taxon>Orchesellinae</taxon>
        <taxon>Orchesella</taxon>
    </lineage>
</organism>
<comment type="similarity">
    <text evidence="10">Belongs to the ELO family.</text>
</comment>
<comment type="catalytic activity">
    <reaction evidence="10">
        <text>a very-long-chain acyl-CoA + malonyl-CoA + H(+) = a very-long-chain 3-oxoacyl-CoA + CO2 + CoA</text>
        <dbReference type="Rhea" id="RHEA:32727"/>
        <dbReference type="ChEBI" id="CHEBI:15378"/>
        <dbReference type="ChEBI" id="CHEBI:16526"/>
        <dbReference type="ChEBI" id="CHEBI:57287"/>
        <dbReference type="ChEBI" id="CHEBI:57384"/>
        <dbReference type="ChEBI" id="CHEBI:90725"/>
        <dbReference type="ChEBI" id="CHEBI:90736"/>
        <dbReference type="EC" id="2.3.1.199"/>
    </reaction>
</comment>
<keyword evidence="6 10" id="KW-1133">Transmembrane helix</keyword>
<keyword evidence="12" id="KW-1185">Reference proteome</keyword>
<gene>
    <name evidence="11" type="ORF">ODALV1_LOCUS9561</name>
</gene>
<comment type="subcellular location">
    <subcellularLocation>
        <location evidence="1">Membrane</location>
        <topology evidence="1">Multi-pass membrane protein</topology>
    </subcellularLocation>
</comment>
<dbReference type="Proteomes" id="UP001642540">
    <property type="component" value="Unassembled WGS sequence"/>
</dbReference>
<keyword evidence="5 10" id="KW-0276">Fatty acid metabolism</keyword>
<evidence type="ECO:0000256" key="2">
    <source>
        <dbReference type="ARBA" id="ARBA00022516"/>
    </source>
</evidence>
<feature type="transmembrane region" description="Helical" evidence="10">
    <location>
        <begin position="226"/>
        <end position="249"/>
    </location>
</feature>
<keyword evidence="2 10" id="KW-0444">Lipid biosynthesis</keyword>
<dbReference type="InterPro" id="IPR002076">
    <property type="entry name" value="ELO_fam"/>
</dbReference>
<evidence type="ECO:0000256" key="8">
    <source>
        <dbReference type="ARBA" id="ARBA00023136"/>
    </source>
</evidence>
<evidence type="ECO:0000256" key="5">
    <source>
        <dbReference type="ARBA" id="ARBA00022832"/>
    </source>
</evidence>
<evidence type="ECO:0000256" key="4">
    <source>
        <dbReference type="ARBA" id="ARBA00022692"/>
    </source>
</evidence>
<keyword evidence="9 10" id="KW-0275">Fatty acid biosynthesis</keyword>
<dbReference type="PANTHER" id="PTHR11157:SF17">
    <property type="entry name" value="ELONGATION OF VERY LONG CHAIN FATTY ACIDS PROTEIN 6"/>
    <property type="match status" value="1"/>
</dbReference>
<protein>
    <recommendedName>
        <fullName evidence="10">Elongation of very long chain fatty acids protein</fullName>
        <ecNumber evidence="10">2.3.1.199</ecNumber>
    </recommendedName>
    <alternativeName>
        <fullName evidence="10">Very-long-chain 3-oxoacyl-CoA synthase</fullName>
    </alternativeName>
</protein>
<keyword evidence="3 10" id="KW-0808">Transferase</keyword>
<name>A0ABP1QFX9_9HEXA</name>
<dbReference type="EC" id="2.3.1.199" evidence="10"/>
<evidence type="ECO:0000256" key="1">
    <source>
        <dbReference type="ARBA" id="ARBA00004141"/>
    </source>
</evidence>
<sequence>MEGRNLFDVQHQQEDKMFENATALSQWAHVPWEYENPPIFTSTWMEKVDDPGWKTYMRLNQHVPFYVAIMYLVVIFGLQAYLKNRPGFELRKPLILWNWLLGIFSMFGFWRMSQELYYVLSLPNGFHKSVCIREGLNEPLAFWAVLFALSKFIELGDTLFIVLRKQPLLFIQWYHHCITMCFVWHIYPYSEPIQRWYGVMNFGVHSIMYPYFALRAMKVKVPRRLAMALTSLQLVQMVIGMLVNIYSVYVLSYRREFCARDSYTIKWSIGVYSSFVLLFADFLINRYFPKNKPKSS</sequence>
<comment type="caution">
    <text evidence="11">The sequence shown here is derived from an EMBL/GenBank/DDBJ whole genome shotgun (WGS) entry which is preliminary data.</text>
</comment>
<evidence type="ECO:0000256" key="9">
    <source>
        <dbReference type="ARBA" id="ARBA00023160"/>
    </source>
</evidence>
<accession>A0ABP1QFX9</accession>
<proteinExistence type="inferred from homology"/>
<feature type="transmembrane region" description="Helical" evidence="10">
    <location>
        <begin position="63"/>
        <end position="82"/>
    </location>
</feature>
<keyword evidence="4 10" id="KW-0812">Transmembrane</keyword>
<dbReference type="EMBL" id="CAXLJM020000028">
    <property type="protein sequence ID" value="CAL8097142.1"/>
    <property type="molecule type" value="Genomic_DNA"/>
</dbReference>
<keyword evidence="7 10" id="KW-0443">Lipid metabolism</keyword>
<feature type="transmembrane region" description="Helical" evidence="10">
    <location>
        <begin position="173"/>
        <end position="190"/>
    </location>
</feature>
<evidence type="ECO:0000256" key="7">
    <source>
        <dbReference type="ARBA" id="ARBA00023098"/>
    </source>
</evidence>
<evidence type="ECO:0000256" key="3">
    <source>
        <dbReference type="ARBA" id="ARBA00022679"/>
    </source>
</evidence>
<evidence type="ECO:0000313" key="12">
    <source>
        <dbReference type="Proteomes" id="UP001642540"/>
    </source>
</evidence>
<feature type="transmembrane region" description="Helical" evidence="10">
    <location>
        <begin position="196"/>
        <end position="214"/>
    </location>
</feature>
<dbReference type="Pfam" id="PF01151">
    <property type="entry name" value="ELO"/>
    <property type="match status" value="1"/>
</dbReference>
<feature type="transmembrane region" description="Helical" evidence="10">
    <location>
        <begin position="269"/>
        <end position="288"/>
    </location>
</feature>
<feature type="transmembrane region" description="Helical" evidence="10">
    <location>
        <begin position="94"/>
        <end position="112"/>
    </location>
</feature>
<evidence type="ECO:0000256" key="6">
    <source>
        <dbReference type="ARBA" id="ARBA00022989"/>
    </source>
</evidence>
<evidence type="ECO:0000256" key="10">
    <source>
        <dbReference type="RuleBase" id="RU361115"/>
    </source>
</evidence>
<feature type="transmembrane region" description="Helical" evidence="10">
    <location>
        <begin position="140"/>
        <end position="161"/>
    </location>
</feature>
<reference evidence="11 12" key="1">
    <citation type="submission" date="2024-08" db="EMBL/GenBank/DDBJ databases">
        <authorList>
            <person name="Cucini C."/>
            <person name="Frati F."/>
        </authorList>
    </citation>
    <scope>NUCLEOTIDE SEQUENCE [LARGE SCALE GENOMIC DNA]</scope>
</reference>
<evidence type="ECO:0000313" key="11">
    <source>
        <dbReference type="EMBL" id="CAL8097142.1"/>
    </source>
</evidence>
<keyword evidence="8 10" id="KW-0472">Membrane</keyword>
<dbReference type="PANTHER" id="PTHR11157">
    <property type="entry name" value="FATTY ACID ACYL TRANSFERASE-RELATED"/>
    <property type="match status" value="1"/>
</dbReference>